<comment type="subunit">
    <text evidence="2">Interacts with coenzyme Q.</text>
</comment>
<dbReference type="InterPro" id="IPR005031">
    <property type="entry name" value="COQ10_START"/>
</dbReference>
<dbReference type="InterPro" id="IPR023393">
    <property type="entry name" value="START-like_dom_sf"/>
</dbReference>
<keyword evidence="6" id="KW-1185">Reference proteome</keyword>
<name>G3APE6_SPAPN</name>
<reference evidence="5 6" key="1">
    <citation type="journal article" date="2011" name="Proc. Natl. Acad. Sci. U.S.A.">
        <title>Comparative genomics of xylose-fermenting fungi for enhanced biofuel production.</title>
        <authorList>
            <person name="Wohlbach D.J."/>
            <person name="Kuo A."/>
            <person name="Sato T.K."/>
            <person name="Potts K.M."/>
            <person name="Salamov A.A."/>
            <person name="LaButti K.M."/>
            <person name="Sun H."/>
            <person name="Clum A."/>
            <person name="Pangilinan J.L."/>
            <person name="Lindquist E.A."/>
            <person name="Lucas S."/>
            <person name="Lapidus A."/>
            <person name="Jin M."/>
            <person name="Gunawan C."/>
            <person name="Balan V."/>
            <person name="Dale B.E."/>
            <person name="Jeffries T.W."/>
            <person name="Zinkel R."/>
            <person name="Barry K.W."/>
            <person name="Grigoriev I.V."/>
            <person name="Gasch A.P."/>
        </authorList>
    </citation>
    <scope>NUCLEOTIDE SEQUENCE [LARGE SCALE GENOMIC DNA]</scope>
    <source>
        <strain evidence="6">NRRL Y-27907 / 11-Y1</strain>
    </source>
</reference>
<dbReference type="eggNOG" id="KOG3177">
    <property type="taxonomic scope" value="Eukaryota"/>
</dbReference>
<dbReference type="InterPro" id="IPR044996">
    <property type="entry name" value="COQ10-like"/>
</dbReference>
<dbReference type="GO" id="GO:0048039">
    <property type="term" value="F:ubiquinone binding"/>
    <property type="evidence" value="ECO:0007669"/>
    <property type="project" value="EnsemblFungi"/>
</dbReference>
<dbReference type="GO" id="GO:0005743">
    <property type="term" value="C:mitochondrial inner membrane"/>
    <property type="evidence" value="ECO:0007669"/>
    <property type="project" value="EnsemblFungi"/>
</dbReference>
<comment type="similarity">
    <text evidence="1">Belongs to the COQ10 family.</text>
</comment>
<dbReference type="CDD" id="cd07813">
    <property type="entry name" value="COQ10p_like"/>
    <property type="match status" value="1"/>
</dbReference>
<dbReference type="InParanoid" id="G3APE6"/>
<feature type="domain" description="Coenzyme Q-binding protein COQ10 START" evidence="4">
    <location>
        <begin position="42"/>
        <end position="168"/>
    </location>
</feature>
<dbReference type="SUPFAM" id="SSF55961">
    <property type="entry name" value="Bet v1-like"/>
    <property type="match status" value="1"/>
</dbReference>
<dbReference type="Proteomes" id="UP000000709">
    <property type="component" value="Unassembled WGS sequence"/>
</dbReference>
<gene>
    <name evidence="5" type="ORF">SPAPADRAFT_61207</name>
</gene>
<dbReference type="GO" id="GO:0006744">
    <property type="term" value="P:ubiquinone biosynthetic process"/>
    <property type="evidence" value="ECO:0007669"/>
    <property type="project" value="EnsemblFungi"/>
</dbReference>
<evidence type="ECO:0000256" key="2">
    <source>
        <dbReference type="ARBA" id="ARBA00011814"/>
    </source>
</evidence>
<protein>
    <recommendedName>
        <fullName evidence="4">Coenzyme Q-binding protein COQ10 START domain-containing protein</fullName>
    </recommendedName>
</protein>
<organism evidence="6">
    <name type="scientific">Spathaspora passalidarum (strain NRRL Y-27907 / 11-Y1)</name>
    <dbReference type="NCBI Taxonomy" id="619300"/>
    <lineage>
        <taxon>Eukaryota</taxon>
        <taxon>Fungi</taxon>
        <taxon>Dikarya</taxon>
        <taxon>Ascomycota</taxon>
        <taxon>Saccharomycotina</taxon>
        <taxon>Pichiomycetes</taxon>
        <taxon>Debaryomycetaceae</taxon>
        <taxon>Spathaspora</taxon>
    </lineage>
</organism>
<evidence type="ECO:0000256" key="3">
    <source>
        <dbReference type="ARBA" id="ARBA00024947"/>
    </source>
</evidence>
<accession>G3APE6</accession>
<dbReference type="OMA" id="IDGPFKY"/>
<dbReference type="PANTHER" id="PTHR12901:SF10">
    <property type="entry name" value="COENZYME Q-BINDING PROTEIN COQ10, MITOCHONDRIAL"/>
    <property type="match status" value="1"/>
</dbReference>
<dbReference type="GO" id="GO:0045333">
    <property type="term" value="P:cellular respiration"/>
    <property type="evidence" value="ECO:0007669"/>
    <property type="project" value="InterPro"/>
</dbReference>
<sequence length="196" mass="23050">MLVRIRPVLPIRPLTSAIFPRRTFFGSSKPQSYEISRTLNGTPRQLYDIVSDVAKYHEFVPFVEESFITERCSRNTPSRAGLQVGWKDINERFECKLNCVPGELVQATSLELDLFENLETKWKFNEVDGNKNKCKIDFQLVYKFRNPLYDRLSFMFAPQVSDIMIQAFQKRLFHIKREEAKLKYEDKRADVGLEKL</sequence>
<dbReference type="PANTHER" id="PTHR12901">
    <property type="entry name" value="SPERM PROTEIN HOMOLOG"/>
    <property type="match status" value="1"/>
</dbReference>
<dbReference type="FunCoup" id="G3APE6">
    <property type="interactions" value="144"/>
</dbReference>
<dbReference type="GeneID" id="18873777"/>
<dbReference type="OrthoDB" id="292693at2759"/>
<evidence type="ECO:0000313" key="5">
    <source>
        <dbReference type="EMBL" id="EGW32123.1"/>
    </source>
</evidence>
<evidence type="ECO:0000313" key="6">
    <source>
        <dbReference type="Proteomes" id="UP000000709"/>
    </source>
</evidence>
<dbReference type="KEGG" id="spaa:SPAPADRAFT_61207"/>
<dbReference type="GO" id="GO:0140104">
    <property type="term" value="F:molecular carrier activity"/>
    <property type="evidence" value="ECO:0007669"/>
    <property type="project" value="EnsemblFungi"/>
</dbReference>
<evidence type="ECO:0000259" key="4">
    <source>
        <dbReference type="Pfam" id="PF03364"/>
    </source>
</evidence>
<evidence type="ECO:0000256" key="1">
    <source>
        <dbReference type="ARBA" id="ARBA00006885"/>
    </source>
</evidence>
<dbReference type="STRING" id="619300.G3APE6"/>
<dbReference type="Pfam" id="PF03364">
    <property type="entry name" value="Polyketide_cyc"/>
    <property type="match status" value="1"/>
</dbReference>
<dbReference type="RefSeq" id="XP_007375399.1">
    <property type="nucleotide sequence ID" value="XM_007375337.1"/>
</dbReference>
<comment type="function">
    <text evidence="3">Required for the function of coenzyme Q in the respiratory chain. May serve as a chaperone or may be involved in the transport of Q6 from its site of synthesis to the catalytic sites of the respiratory complexes.</text>
</comment>
<dbReference type="Gene3D" id="3.30.530.20">
    <property type="match status" value="1"/>
</dbReference>
<proteinExistence type="inferred from homology"/>
<dbReference type="HOGENOM" id="CLU_079653_1_2_1"/>
<dbReference type="EMBL" id="GL996502">
    <property type="protein sequence ID" value="EGW32123.1"/>
    <property type="molecule type" value="Genomic_DNA"/>
</dbReference>
<dbReference type="AlphaFoldDB" id="G3APE6"/>